<evidence type="ECO:0000256" key="4">
    <source>
        <dbReference type="SAM" id="SignalP"/>
    </source>
</evidence>
<keyword evidence="6" id="KW-1185">Reference proteome</keyword>
<accession>A0A7W8DHP4</accession>
<dbReference type="Gene3D" id="1.25.40.10">
    <property type="entry name" value="Tetratricopeptide repeat domain"/>
    <property type="match status" value="4"/>
</dbReference>
<protein>
    <submittedName>
        <fullName evidence="5">TolA-binding protein</fullName>
    </submittedName>
</protein>
<dbReference type="PANTHER" id="PTHR45586">
    <property type="entry name" value="TPR REPEAT-CONTAINING PROTEIN PA4667"/>
    <property type="match status" value="1"/>
</dbReference>
<feature type="chain" id="PRO_5031418516" evidence="4">
    <location>
        <begin position="22"/>
        <end position="917"/>
    </location>
</feature>
<dbReference type="Pfam" id="PF13181">
    <property type="entry name" value="TPR_8"/>
    <property type="match status" value="1"/>
</dbReference>
<feature type="signal peptide" evidence="4">
    <location>
        <begin position="1"/>
        <end position="21"/>
    </location>
</feature>
<dbReference type="SMART" id="SM00028">
    <property type="entry name" value="TPR"/>
    <property type="match status" value="6"/>
</dbReference>
<name>A0A7W8DHP4_9BACT</name>
<dbReference type="EMBL" id="JACHID010000016">
    <property type="protein sequence ID" value="MBB5022786.1"/>
    <property type="molecule type" value="Genomic_DNA"/>
</dbReference>
<evidence type="ECO:0000313" key="6">
    <source>
        <dbReference type="Proteomes" id="UP000528322"/>
    </source>
</evidence>
<dbReference type="InterPro" id="IPR011990">
    <property type="entry name" value="TPR-like_helical_dom_sf"/>
</dbReference>
<feature type="repeat" description="TPR" evidence="3">
    <location>
        <begin position="624"/>
        <end position="657"/>
    </location>
</feature>
<keyword evidence="1" id="KW-0677">Repeat</keyword>
<dbReference type="SUPFAM" id="SSF81901">
    <property type="entry name" value="HCP-like"/>
    <property type="match status" value="1"/>
</dbReference>
<evidence type="ECO:0000256" key="3">
    <source>
        <dbReference type="PROSITE-ProRule" id="PRU00339"/>
    </source>
</evidence>
<gene>
    <name evidence="5" type="ORF">HNR37_002130</name>
</gene>
<keyword evidence="4" id="KW-0732">Signal</keyword>
<dbReference type="InterPro" id="IPR051012">
    <property type="entry name" value="CellSynth/LPSAsmb/PSIAsmb"/>
</dbReference>
<dbReference type="Proteomes" id="UP000528322">
    <property type="component" value="Unassembled WGS sequence"/>
</dbReference>
<evidence type="ECO:0000313" key="5">
    <source>
        <dbReference type="EMBL" id="MBB5022786.1"/>
    </source>
</evidence>
<comment type="caution">
    <text evidence="5">The sequence shown here is derived from an EMBL/GenBank/DDBJ whole genome shotgun (WGS) entry which is preliminary data.</text>
</comment>
<dbReference type="AlphaFoldDB" id="A0A7W8DHP4"/>
<keyword evidence="2 3" id="KW-0802">TPR repeat</keyword>
<dbReference type="RefSeq" id="WP_183733952.1">
    <property type="nucleotide sequence ID" value="NZ_JACHID010000016.1"/>
</dbReference>
<dbReference type="PROSITE" id="PS50005">
    <property type="entry name" value="TPR"/>
    <property type="match status" value="1"/>
</dbReference>
<sequence>MAKIFFAIFLITICSTASSLANDTLPPVELDRVQVGVVIKPDTIVTPLFVPQTQPPGMNIMAVELDDYTESAELMRRPLEYQVLVERPGGCLFSSRFGAAVGAAMSDEGKIRAARLHYTTGNYQQAINVLEKVGSSSAHYPISLYLQALSWKEKDNLEKSDELFGRAARSSSPEVAAESSLALAISRYNQADMEYIKMVERYIQIRSDAAMPPVPRLLHQIALYDQGDFQSSIEAARHLESTSVEPTSMYFKAHAFERVQQPEKALESYYAAYELGVDAALNHIIHLEFEDRNDEAVVKLAQERLDLVNDTIARYSTISSVRLGNQEKAKYWHGRIISAPLKAATAYDAYIASQDQSLRDHFAQSLVRHTTFEHRNEAYLLLAEHYLNTGRYQESLRQALEHIVVSSLSRENRRAYYLFTLINHNQLEQYREAQNTIAAGRDIFNPDIPHYDLWVYESAKTALLIGNLERASQLYDAVGSDSTYYPSARFHRANLLTLRERYKEAEKIYKELIELNFRPEDVRIQLAILYNNWGKFKLTLETVDESTGPGVQQRGHALLKLGRFSEAIRSYYLCRQHFHRQTEEHLECTYFQALSSFNNDDYHRAIIVLENYFDEFQASPIYRERAIRLVGDAYYNEGNYDRAQEYYQQIANERYHSGYFSSLMMQNQVEDVREYVEQHSESMSRQERQNAHVYLSRRYIELGDLDQAQEYALQVGNEDAIVGFVRHLVEHGNHQQALNVAGDHHDQFPSLRYYMGLAHYRQGNYNESLRHMRAMVDHSQYKSDALHYGVQASLQVQRPDVMLLMLEAEETNNPQHLAQALPILMEQEDIDGTRQISRALLFTYTSHRDLAGYAFAWSFESSDPERAIVEYLKVTYLHQRSPYVRRSYERLYELYQQTGQPERAAALQERKNQGANQ</sequence>
<dbReference type="SUPFAM" id="SSF48452">
    <property type="entry name" value="TPR-like"/>
    <property type="match status" value="2"/>
</dbReference>
<proteinExistence type="predicted"/>
<dbReference type="InterPro" id="IPR019734">
    <property type="entry name" value="TPR_rpt"/>
</dbReference>
<reference evidence="5 6" key="1">
    <citation type="submission" date="2020-08" db="EMBL/GenBank/DDBJ databases">
        <title>Genomic Encyclopedia of Type Strains, Phase IV (KMG-IV): sequencing the most valuable type-strain genomes for metagenomic binning, comparative biology and taxonomic classification.</title>
        <authorList>
            <person name="Goeker M."/>
        </authorList>
    </citation>
    <scope>NUCLEOTIDE SEQUENCE [LARGE SCALE GENOMIC DNA]</scope>
    <source>
        <strain evidence="5 6">DSM 22071</strain>
    </source>
</reference>
<evidence type="ECO:0000256" key="1">
    <source>
        <dbReference type="ARBA" id="ARBA00022737"/>
    </source>
</evidence>
<organism evidence="5 6">
    <name type="scientific">Desulfurispira natronophila</name>
    <dbReference type="NCBI Taxonomy" id="682562"/>
    <lineage>
        <taxon>Bacteria</taxon>
        <taxon>Pseudomonadati</taxon>
        <taxon>Chrysiogenota</taxon>
        <taxon>Chrysiogenia</taxon>
        <taxon>Chrysiogenales</taxon>
        <taxon>Chrysiogenaceae</taxon>
        <taxon>Desulfurispira</taxon>
    </lineage>
</organism>
<dbReference type="PANTHER" id="PTHR45586:SF1">
    <property type="entry name" value="LIPOPOLYSACCHARIDE ASSEMBLY PROTEIN B"/>
    <property type="match status" value="1"/>
</dbReference>
<evidence type="ECO:0000256" key="2">
    <source>
        <dbReference type="ARBA" id="ARBA00022803"/>
    </source>
</evidence>